<name>A0A5C6E0W8_9BACT</name>
<proteinExistence type="predicted"/>
<dbReference type="OrthoDB" id="289446at2"/>
<evidence type="ECO:0000313" key="1">
    <source>
        <dbReference type="EMBL" id="TWU41597.1"/>
    </source>
</evidence>
<evidence type="ECO:0000313" key="2">
    <source>
        <dbReference type="Proteomes" id="UP000315471"/>
    </source>
</evidence>
<protein>
    <submittedName>
        <fullName evidence="1">Uncharacterized protein</fullName>
    </submittedName>
</protein>
<reference evidence="1 2" key="1">
    <citation type="submission" date="2019-02" db="EMBL/GenBank/DDBJ databases">
        <title>Deep-cultivation of Planctomycetes and their phenomic and genomic characterization uncovers novel biology.</title>
        <authorList>
            <person name="Wiegand S."/>
            <person name="Jogler M."/>
            <person name="Boedeker C."/>
            <person name="Pinto D."/>
            <person name="Vollmers J."/>
            <person name="Rivas-Marin E."/>
            <person name="Kohn T."/>
            <person name="Peeters S.H."/>
            <person name="Heuer A."/>
            <person name="Rast P."/>
            <person name="Oberbeckmann S."/>
            <person name="Bunk B."/>
            <person name="Jeske O."/>
            <person name="Meyerdierks A."/>
            <person name="Storesund J.E."/>
            <person name="Kallscheuer N."/>
            <person name="Luecker S."/>
            <person name="Lage O.M."/>
            <person name="Pohl T."/>
            <person name="Merkel B.J."/>
            <person name="Hornburger P."/>
            <person name="Mueller R.-W."/>
            <person name="Bruemmer F."/>
            <person name="Labrenz M."/>
            <person name="Spormann A.M."/>
            <person name="Op Den Camp H."/>
            <person name="Overmann J."/>
            <person name="Amann R."/>
            <person name="Jetten M.S.M."/>
            <person name="Mascher T."/>
            <person name="Medema M.H."/>
            <person name="Devos D.P."/>
            <person name="Kaster A.-K."/>
            <person name="Ovreas L."/>
            <person name="Rohde M."/>
            <person name="Galperin M.Y."/>
            <person name="Jogler C."/>
        </authorList>
    </citation>
    <scope>NUCLEOTIDE SEQUENCE [LARGE SCALE GENOMIC DNA]</scope>
    <source>
        <strain evidence="1 2">Q31b</strain>
    </source>
</reference>
<dbReference type="RefSeq" id="WP_146600380.1">
    <property type="nucleotide sequence ID" value="NZ_SJPY01000004.1"/>
</dbReference>
<keyword evidence="2" id="KW-1185">Reference proteome</keyword>
<dbReference type="AlphaFoldDB" id="A0A5C6E0W8"/>
<dbReference type="Proteomes" id="UP000315471">
    <property type="component" value="Unassembled WGS sequence"/>
</dbReference>
<sequence length="129" mass="14920">MDKKLERFHVYFYGPGKGPIETSFEEAQARLEQEPRLHFEPDGSFVWSLDAKEQVYGMLYDAQGRLQYAELQGLCTLQTWQQLVGLVGGLVGGEREAIKTTVSDYQVMMLPDRILKDLHAFEEKTWMEE</sequence>
<gene>
    <name evidence="1" type="ORF">Q31b_30480</name>
</gene>
<accession>A0A5C6E0W8</accession>
<dbReference type="EMBL" id="SJPY01000004">
    <property type="protein sequence ID" value="TWU41597.1"/>
    <property type="molecule type" value="Genomic_DNA"/>
</dbReference>
<comment type="caution">
    <text evidence="1">The sequence shown here is derived from an EMBL/GenBank/DDBJ whole genome shotgun (WGS) entry which is preliminary data.</text>
</comment>
<organism evidence="1 2">
    <name type="scientific">Novipirellula aureliae</name>
    <dbReference type="NCBI Taxonomy" id="2527966"/>
    <lineage>
        <taxon>Bacteria</taxon>
        <taxon>Pseudomonadati</taxon>
        <taxon>Planctomycetota</taxon>
        <taxon>Planctomycetia</taxon>
        <taxon>Pirellulales</taxon>
        <taxon>Pirellulaceae</taxon>
        <taxon>Novipirellula</taxon>
    </lineage>
</organism>